<comment type="caution">
    <text evidence="8">The sequence shown here is derived from an EMBL/GenBank/DDBJ whole genome shotgun (WGS) entry which is preliminary data.</text>
</comment>
<dbReference type="GO" id="GO:0030599">
    <property type="term" value="F:pectinesterase activity"/>
    <property type="evidence" value="ECO:0007669"/>
    <property type="project" value="UniProtKB-EC"/>
</dbReference>
<dbReference type="PANTHER" id="PTHR31321">
    <property type="entry name" value="ACYL-COA THIOESTER HYDROLASE YBHC-RELATED"/>
    <property type="match status" value="1"/>
</dbReference>
<dbReference type="Gene3D" id="2.160.20.10">
    <property type="entry name" value="Single-stranded right-handed beta-helix, Pectin lyase-like"/>
    <property type="match status" value="1"/>
</dbReference>
<dbReference type="AlphaFoldDB" id="A0A9Q1R5S1"/>
<dbReference type="Proteomes" id="UP001152561">
    <property type="component" value="Unassembled WGS sequence"/>
</dbReference>
<evidence type="ECO:0000256" key="1">
    <source>
        <dbReference type="ARBA" id="ARBA00005184"/>
    </source>
</evidence>
<dbReference type="GO" id="GO:0045490">
    <property type="term" value="P:pectin catabolic process"/>
    <property type="evidence" value="ECO:0007669"/>
    <property type="project" value="TreeGrafter"/>
</dbReference>
<dbReference type="PANTHER" id="PTHR31321:SF12">
    <property type="entry name" value="PECTINESTERASE 31"/>
    <property type="match status" value="1"/>
</dbReference>
<name>A0A9Q1R5S1_9SOLA</name>
<evidence type="ECO:0000259" key="7">
    <source>
        <dbReference type="Pfam" id="PF01095"/>
    </source>
</evidence>
<dbReference type="InterPro" id="IPR000070">
    <property type="entry name" value="Pectinesterase_cat"/>
</dbReference>
<accession>A0A9Q1R5S1</accession>
<feature type="domain" description="Pectinesterase catalytic" evidence="7">
    <location>
        <begin position="10"/>
        <end position="91"/>
    </location>
</feature>
<evidence type="ECO:0000256" key="2">
    <source>
        <dbReference type="ARBA" id="ARBA00008891"/>
    </source>
</evidence>
<dbReference type="EMBL" id="JAJAGQ010000014">
    <property type="protein sequence ID" value="KAJ8543768.1"/>
    <property type="molecule type" value="Genomic_DNA"/>
</dbReference>
<comment type="catalytic activity">
    <reaction evidence="6">
        <text>[(1-&gt;4)-alpha-D-galacturonosyl methyl ester](n) + n H2O = [(1-&gt;4)-alpha-D-galacturonosyl](n) + n methanol + n H(+)</text>
        <dbReference type="Rhea" id="RHEA:22380"/>
        <dbReference type="Rhea" id="RHEA-COMP:14570"/>
        <dbReference type="Rhea" id="RHEA-COMP:14573"/>
        <dbReference type="ChEBI" id="CHEBI:15377"/>
        <dbReference type="ChEBI" id="CHEBI:15378"/>
        <dbReference type="ChEBI" id="CHEBI:17790"/>
        <dbReference type="ChEBI" id="CHEBI:140522"/>
        <dbReference type="ChEBI" id="CHEBI:140523"/>
        <dbReference type="EC" id="3.1.1.11"/>
    </reaction>
</comment>
<keyword evidence="5" id="KW-0063">Aspartyl esterase</keyword>
<dbReference type="InterPro" id="IPR011050">
    <property type="entry name" value="Pectin_lyase_fold/virulence"/>
</dbReference>
<keyword evidence="4" id="KW-0378">Hydrolase</keyword>
<protein>
    <recommendedName>
        <fullName evidence="3">pectinesterase</fullName>
        <ecNumber evidence="3">3.1.1.11</ecNumber>
    </recommendedName>
</protein>
<dbReference type="Pfam" id="PF01095">
    <property type="entry name" value="Pectinesterase"/>
    <property type="match status" value="1"/>
</dbReference>
<comment type="pathway">
    <text evidence="1">Glycan metabolism; pectin degradation; 2-dehydro-3-deoxy-D-gluconate from pectin: step 1/5.</text>
</comment>
<comment type="similarity">
    <text evidence="2">Belongs to the pectinesterase family.</text>
</comment>
<evidence type="ECO:0000256" key="4">
    <source>
        <dbReference type="ARBA" id="ARBA00022801"/>
    </source>
</evidence>
<evidence type="ECO:0000256" key="3">
    <source>
        <dbReference type="ARBA" id="ARBA00013229"/>
    </source>
</evidence>
<proteinExistence type="inferred from homology"/>
<dbReference type="OrthoDB" id="1606506at2759"/>
<reference evidence="9" key="1">
    <citation type="journal article" date="2023" name="Proc. Natl. Acad. Sci. U.S.A.">
        <title>Genomic and structural basis for evolution of tropane alkaloid biosynthesis.</title>
        <authorList>
            <person name="Wanga Y.-J."/>
            <person name="Taina T."/>
            <person name="Yua J.-Y."/>
            <person name="Lia J."/>
            <person name="Xua B."/>
            <person name="Chenc J."/>
            <person name="D'Auriad J.C."/>
            <person name="Huanga J.-P."/>
            <person name="Huanga S.-X."/>
        </authorList>
    </citation>
    <scope>NUCLEOTIDE SEQUENCE [LARGE SCALE GENOMIC DNA]</scope>
    <source>
        <strain evidence="9">cv. KIB-2019</strain>
    </source>
</reference>
<evidence type="ECO:0000256" key="5">
    <source>
        <dbReference type="ARBA" id="ARBA00023085"/>
    </source>
</evidence>
<dbReference type="EC" id="3.1.1.11" evidence="3"/>
<evidence type="ECO:0000313" key="9">
    <source>
        <dbReference type="Proteomes" id="UP001152561"/>
    </source>
</evidence>
<evidence type="ECO:0000313" key="8">
    <source>
        <dbReference type="EMBL" id="KAJ8543768.1"/>
    </source>
</evidence>
<keyword evidence="9" id="KW-1185">Reference proteome</keyword>
<dbReference type="InterPro" id="IPR012334">
    <property type="entry name" value="Pectin_lyas_fold"/>
</dbReference>
<gene>
    <name evidence="8" type="ORF">K7X08_025386</name>
</gene>
<dbReference type="GO" id="GO:0042545">
    <property type="term" value="P:cell wall modification"/>
    <property type="evidence" value="ECO:0007669"/>
    <property type="project" value="InterPro"/>
</dbReference>
<evidence type="ECO:0000256" key="6">
    <source>
        <dbReference type="ARBA" id="ARBA00047928"/>
    </source>
</evidence>
<dbReference type="SUPFAM" id="SSF51126">
    <property type="entry name" value="Pectin lyase-like"/>
    <property type="match status" value="1"/>
</dbReference>
<sequence>MCDHRSGATSYMHLGRPWGIFGRVVFAYCFMDHCIKHVGWNNWGKTENERTLCFYEYMCFGPSSCPSKRVTWARELMDEEVEQFLMHGFIDPDQQRPWLCQKMTLSIPYSAKT</sequence>
<organism evidence="8 9">
    <name type="scientific">Anisodus acutangulus</name>
    <dbReference type="NCBI Taxonomy" id="402998"/>
    <lineage>
        <taxon>Eukaryota</taxon>
        <taxon>Viridiplantae</taxon>
        <taxon>Streptophyta</taxon>
        <taxon>Embryophyta</taxon>
        <taxon>Tracheophyta</taxon>
        <taxon>Spermatophyta</taxon>
        <taxon>Magnoliopsida</taxon>
        <taxon>eudicotyledons</taxon>
        <taxon>Gunneridae</taxon>
        <taxon>Pentapetalae</taxon>
        <taxon>asterids</taxon>
        <taxon>lamiids</taxon>
        <taxon>Solanales</taxon>
        <taxon>Solanaceae</taxon>
        <taxon>Solanoideae</taxon>
        <taxon>Hyoscyameae</taxon>
        <taxon>Anisodus</taxon>
    </lineage>
</organism>